<comment type="catalytic activity">
    <reaction evidence="6">
        <text>4-hydroxybutanoate + 2-oxoglutarate = (R)-2-hydroxyglutarate + succinate semialdehyde</text>
        <dbReference type="Rhea" id="RHEA:24734"/>
        <dbReference type="ChEBI" id="CHEBI:15801"/>
        <dbReference type="ChEBI" id="CHEBI:16724"/>
        <dbReference type="ChEBI" id="CHEBI:16810"/>
        <dbReference type="ChEBI" id="CHEBI:57706"/>
        <dbReference type="EC" id="1.1.99.24"/>
    </reaction>
</comment>
<accession>A0A8J6MYF8</accession>
<dbReference type="EMBL" id="JACNJD010000093">
    <property type="protein sequence ID" value="MBC8176116.1"/>
    <property type="molecule type" value="Genomic_DNA"/>
</dbReference>
<dbReference type="InterPro" id="IPR042157">
    <property type="entry name" value="HOT"/>
</dbReference>
<dbReference type="GO" id="GO:0047988">
    <property type="term" value="F:hydroxyacid-oxoacid transhydrogenase activity"/>
    <property type="evidence" value="ECO:0007669"/>
    <property type="project" value="UniProtKB-EC"/>
</dbReference>
<evidence type="ECO:0000256" key="2">
    <source>
        <dbReference type="ARBA" id="ARBA00010005"/>
    </source>
</evidence>
<dbReference type="PANTHER" id="PTHR11496:SF83">
    <property type="entry name" value="HYDROXYACID-OXOACID TRANSHYDROGENASE, MITOCHONDRIAL"/>
    <property type="match status" value="1"/>
</dbReference>
<dbReference type="GO" id="GO:0046872">
    <property type="term" value="F:metal ion binding"/>
    <property type="evidence" value="ECO:0007669"/>
    <property type="project" value="InterPro"/>
</dbReference>
<dbReference type="EC" id="1.1.99.24" evidence="3"/>
<dbReference type="Pfam" id="PF25137">
    <property type="entry name" value="ADH_Fe_C"/>
    <property type="match status" value="1"/>
</dbReference>
<evidence type="ECO:0000256" key="6">
    <source>
        <dbReference type="ARBA" id="ARBA00049496"/>
    </source>
</evidence>
<dbReference type="Gene3D" id="1.20.1090.10">
    <property type="entry name" value="Dehydroquinate synthase-like - alpha domain"/>
    <property type="match status" value="1"/>
</dbReference>
<evidence type="ECO:0000313" key="11">
    <source>
        <dbReference type="Proteomes" id="UP000650524"/>
    </source>
</evidence>
<feature type="domain" description="Alcohol dehydrogenase iron-type/glycerol dehydrogenase GldA" evidence="8">
    <location>
        <begin position="22"/>
        <end position="194"/>
    </location>
</feature>
<evidence type="ECO:0000256" key="7">
    <source>
        <dbReference type="SAM" id="MobiDB-lite"/>
    </source>
</evidence>
<dbReference type="Pfam" id="PF00465">
    <property type="entry name" value="Fe-ADH"/>
    <property type="match status" value="1"/>
</dbReference>
<dbReference type="SUPFAM" id="SSF56796">
    <property type="entry name" value="Dehydroquinate synthase-like"/>
    <property type="match status" value="1"/>
</dbReference>
<protein>
    <recommendedName>
        <fullName evidence="3">hydroxyacid-oxoacid transhydrogenase</fullName>
        <ecNumber evidence="3">1.1.99.24</ecNumber>
    </recommendedName>
</protein>
<evidence type="ECO:0000256" key="5">
    <source>
        <dbReference type="ARBA" id="ARBA00023002"/>
    </source>
</evidence>
<proteinExistence type="inferred from homology"/>
<feature type="domain" description="Fe-containing alcohol dehydrogenase-like C-terminal" evidence="9">
    <location>
        <begin position="241"/>
        <end position="430"/>
    </location>
</feature>
<dbReference type="Gene3D" id="3.40.50.1970">
    <property type="match status" value="1"/>
</dbReference>
<gene>
    <name evidence="10" type="ORF">H8E19_01825</name>
</gene>
<name>A0A8J6MYF8_9DELT</name>
<dbReference type="InterPro" id="IPR039697">
    <property type="entry name" value="Alcohol_dehydrogenase_Fe"/>
</dbReference>
<evidence type="ECO:0000256" key="4">
    <source>
        <dbReference type="ARBA" id="ARBA00022946"/>
    </source>
</evidence>
<organism evidence="10 11">
    <name type="scientific">Candidatus Desulfacyla euxinica</name>
    <dbReference type="NCBI Taxonomy" id="2841693"/>
    <lineage>
        <taxon>Bacteria</taxon>
        <taxon>Deltaproteobacteria</taxon>
        <taxon>Candidatus Desulfacyla</taxon>
    </lineage>
</organism>
<keyword evidence="5" id="KW-0560">Oxidoreductase</keyword>
<sequence length="434" mass="46375">MSLSDYFQPTEGGDIVFSVESSKIKFGCGALREVGYDARSLGMTRVVIFTDPNVAKLEPVSIALDSLKGQGLDVAIYDRVEVEPTDRSFKAGAAFAKDGKFDGFISVGGGSVMDTCKASNLYSTYPAEFLDYVNAPIGKAIPVPGPLKPHIACPTTFGTASECTGITIFDFLEMKAKTGIVSPRIRASLGILDPDCLKTLPPLVRAANGFDVFSHACESFTARPFTKRPAPADPTKRPQNQGANPYGDIACLEAIKLMGLNLVQAVTAPKEANLEALMFAGMLAGIGFGNSGCHLPHGMSYPVAGQVKDYQPDGWISDHPIVPHGISVIVNSPSVFRLTGAACPHRHIQAAEAIGIDVTGIDEKDAGNFLANKIIEMMKITGIPNGLKGVGYTEDDIENLTDGAFPQKRLIDNAPMPISREQLKAMFQNALSYW</sequence>
<dbReference type="AlphaFoldDB" id="A0A8J6MYF8"/>
<keyword evidence="4" id="KW-0809">Transit peptide</keyword>
<dbReference type="InterPro" id="IPR001670">
    <property type="entry name" value="ADH_Fe/GldA"/>
</dbReference>
<evidence type="ECO:0000256" key="3">
    <source>
        <dbReference type="ARBA" id="ARBA00013182"/>
    </source>
</evidence>
<dbReference type="InterPro" id="IPR056798">
    <property type="entry name" value="ADH_Fe_C"/>
</dbReference>
<dbReference type="GO" id="GO:0004022">
    <property type="term" value="F:alcohol dehydrogenase (NAD+) activity"/>
    <property type="evidence" value="ECO:0007669"/>
    <property type="project" value="InterPro"/>
</dbReference>
<comment type="similarity">
    <text evidence="2">Belongs to the iron-containing alcohol dehydrogenase family. Hydroxyacid-oxoacid transhydrogenase subfamily.</text>
</comment>
<evidence type="ECO:0000256" key="1">
    <source>
        <dbReference type="ARBA" id="ARBA00000813"/>
    </source>
</evidence>
<dbReference type="PANTHER" id="PTHR11496">
    <property type="entry name" value="ALCOHOL DEHYDROGENASE"/>
    <property type="match status" value="1"/>
</dbReference>
<comment type="caution">
    <text evidence="10">The sequence shown here is derived from an EMBL/GenBank/DDBJ whole genome shotgun (WGS) entry which is preliminary data.</text>
</comment>
<reference evidence="10 11" key="1">
    <citation type="submission" date="2020-08" db="EMBL/GenBank/DDBJ databases">
        <title>Bridging the membrane lipid divide: bacteria of the FCB group superphylum have the potential to synthesize archaeal ether lipids.</title>
        <authorList>
            <person name="Villanueva L."/>
            <person name="Von Meijenfeldt F.A.B."/>
            <person name="Westbye A.B."/>
            <person name="Yadav S."/>
            <person name="Hopmans E.C."/>
            <person name="Dutilh B.E."/>
            <person name="Sinninghe Damste J.S."/>
        </authorList>
    </citation>
    <scope>NUCLEOTIDE SEQUENCE [LARGE SCALE GENOMIC DNA]</scope>
    <source>
        <strain evidence="10">NIOZ-UU27</strain>
    </source>
</reference>
<dbReference type="Proteomes" id="UP000650524">
    <property type="component" value="Unassembled WGS sequence"/>
</dbReference>
<evidence type="ECO:0000259" key="8">
    <source>
        <dbReference type="Pfam" id="PF00465"/>
    </source>
</evidence>
<comment type="catalytic activity">
    <reaction evidence="1">
        <text>(S)-3-hydroxybutanoate + 2-oxoglutarate = (R)-2-hydroxyglutarate + acetoacetate</text>
        <dbReference type="Rhea" id="RHEA:23048"/>
        <dbReference type="ChEBI" id="CHEBI:11047"/>
        <dbReference type="ChEBI" id="CHEBI:13705"/>
        <dbReference type="ChEBI" id="CHEBI:15801"/>
        <dbReference type="ChEBI" id="CHEBI:16810"/>
        <dbReference type="EC" id="1.1.99.24"/>
    </reaction>
</comment>
<dbReference type="FunFam" id="3.40.50.1970:FF:000003">
    <property type="entry name" value="Alcohol dehydrogenase, iron-containing"/>
    <property type="match status" value="1"/>
</dbReference>
<feature type="region of interest" description="Disordered" evidence="7">
    <location>
        <begin position="225"/>
        <end position="244"/>
    </location>
</feature>
<evidence type="ECO:0000313" key="10">
    <source>
        <dbReference type="EMBL" id="MBC8176116.1"/>
    </source>
</evidence>
<dbReference type="CDD" id="cd08190">
    <property type="entry name" value="HOT"/>
    <property type="match status" value="1"/>
</dbReference>
<evidence type="ECO:0000259" key="9">
    <source>
        <dbReference type="Pfam" id="PF25137"/>
    </source>
</evidence>